<dbReference type="Pfam" id="PF13476">
    <property type="entry name" value="AAA_23"/>
    <property type="match status" value="1"/>
</dbReference>
<dbReference type="Proteomes" id="UP000058074">
    <property type="component" value="Plasmid 1"/>
</dbReference>
<proteinExistence type="predicted"/>
<dbReference type="Gene3D" id="3.40.50.300">
    <property type="entry name" value="P-loop containing nucleotide triphosphate hydrolases"/>
    <property type="match status" value="2"/>
</dbReference>
<dbReference type="GO" id="GO:0006302">
    <property type="term" value="P:double-strand break repair"/>
    <property type="evidence" value="ECO:0007669"/>
    <property type="project" value="InterPro"/>
</dbReference>
<geneLocation type="plasmid" evidence="3 4">
    <name>1</name>
</geneLocation>
<dbReference type="RefSeq" id="WP_054590574.1">
    <property type="nucleotide sequence ID" value="NZ_CP012701.1"/>
</dbReference>
<organism evidence="3 4">
    <name type="scientific">Sphingopyxis macrogoltabida</name>
    <name type="common">Sphingomonas macrogoltabidus</name>
    <dbReference type="NCBI Taxonomy" id="33050"/>
    <lineage>
        <taxon>Bacteria</taxon>
        <taxon>Pseudomonadati</taxon>
        <taxon>Pseudomonadota</taxon>
        <taxon>Alphaproteobacteria</taxon>
        <taxon>Sphingomonadales</taxon>
        <taxon>Sphingomonadaceae</taxon>
        <taxon>Sphingopyxis</taxon>
    </lineage>
</organism>
<keyword evidence="3" id="KW-0614">Plasmid</keyword>
<reference evidence="3 4" key="1">
    <citation type="journal article" date="2015" name="Genome Announc.">
        <title>Complete Genome Sequence of Polypropylene Glycol- and Polyethylene Glycol-Degrading Sphingopyxis macrogoltabida Strain EY-1.</title>
        <authorList>
            <person name="Ohtsubo Y."/>
            <person name="Nagata Y."/>
            <person name="Numata M."/>
            <person name="Tsuchikane K."/>
            <person name="Hosoyama A."/>
            <person name="Yamazoe A."/>
            <person name="Tsuda M."/>
            <person name="Fujita N."/>
            <person name="Kawai F."/>
        </authorList>
    </citation>
    <scope>NUCLEOTIDE SEQUENCE [LARGE SCALE GENOMIC DNA]</scope>
    <source>
        <strain evidence="3 4">EY-1</strain>
        <plasmid evidence="3">1</plasmid>
    </source>
</reference>
<sequence>MSLVIRRIAIENFRKFRDPFTIDNLTDGLNIIIEPNETGKSTLMEALRAAFFVRHNTQNQLAKSYAPRGDSVAPKVEIDFAIDGAEWSLRKRFLKSASIDVEGPQGRAQGDEAEALLNTLLGSVRDTSRAGDVSTYGALGLLWVAQMDALEIRAPGAIVRDTITASLEAEVGSIMGGEAYRKVRERVDAQYELYWTPTGVKKGRQVEALRRFEVAVTASAEADDKVAQLERSFGELDVCRQRLSVLLREMADQTDSQIRADLVSSLEVARMAAQLLATRQAENEVAAGRLAKLEDIQGRHDAAVVTREKAAKALQDARTLRATSRERVTAGQSKVAEARLAVIEAQAANQRSADAYWKGSENHKEQQLQDAAAAARQRYGELIGLEAELEAMKRVELGAIPSDKLATLEVNERAVVEARARLDAGAAHVTLSGNAEGVMIDGEHMAPGTRALTRTTQIRLGDAELVITPPASAASAEKLLAEAVSKQNDALSALGVTDLAAARERTIAAREASADIRTLMARIAAASPADDRIGLAAGADALKLFVSLQKEPAARVDHGAVDLAKLKQQLEVDATALARAEGVVQSAIEDLRKCEAEEAPRATAEALAQNDLTAVQNAIANIQAHPDWVGLADALSSARQRSAEAAIQLDAAMRNATAHDVADINRKIATIDARARAAADQKTDLEKDIARLEATIDSEGGRGLAEQAAAARDELDASRAALQRVTDDANIIMLLRNTLEEARNETSARFAGPVARRAKGYIERLLPGCELAFSDSMALESIIRAGTEEQSDSLSRGTQEQLAILTRIAFADMLRDQGKPISLILDDPLVYSDDARLDTMIDILREAASQMQVILLTCRDRAFRHVAGNRVRLGS</sequence>
<dbReference type="PANTHER" id="PTHR41259">
    <property type="entry name" value="DOUBLE-STRAND BREAK REPAIR RAD50 ATPASE, PUTATIVE-RELATED"/>
    <property type="match status" value="1"/>
</dbReference>
<dbReference type="EMBL" id="CP012701">
    <property type="protein sequence ID" value="ALH83130.1"/>
    <property type="molecule type" value="Genomic_DNA"/>
</dbReference>
<dbReference type="AlphaFoldDB" id="A0A0N9V4B9"/>
<dbReference type="PANTHER" id="PTHR41259:SF1">
    <property type="entry name" value="DOUBLE-STRAND BREAK REPAIR RAD50 ATPASE, PUTATIVE-RELATED"/>
    <property type="match status" value="1"/>
</dbReference>
<dbReference type="PATRIC" id="fig|33050.5.peg.4772"/>
<dbReference type="KEGG" id="smag:AN936_23595"/>
<evidence type="ECO:0000256" key="1">
    <source>
        <dbReference type="SAM" id="Coils"/>
    </source>
</evidence>
<dbReference type="InterPro" id="IPR027417">
    <property type="entry name" value="P-loop_NTPase"/>
</dbReference>
<dbReference type="SUPFAM" id="SSF52540">
    <property type="entry name" value="P-loop containing nucleoside triphosphate hydrolases"/>
    <property type="match status" value="1"/>
</dbReference>
<dbReference type="InterPro" id="IPR038729">
    <property type="entry name" value="Rad50/SbcC_AAA"/>
</dbReference>
<dbReference type="OrthoDB" id="7069379at2"/>
<evidence type="ECO:0000313" key="4">
    <source>
        <dbReference type="Proteomes" id="UP000058074"/>
    </source>
</evidence>
<evidence type="ECO:0000313" key="3">
    <source>
        <dbReference type="EMBL" id="ALH83130.1"/>
    </source>
</evidence>
<feature type="domain" description="Rad50/SbcC-type AAA" evidence="2">
    <location>
        <begin position="7"/>
        <end position="97"/>
    </location>
</feature>
<accession>A0A0N9V4B9</accession>
<feature type="coiled-coil region" evidence="1">
    <location>
        <begin position="675"/>
        <end position="728"/>
    </location>
</feature>
<protein>
    <recommendedName>
        <fullName evidence="2">Rad50/SbcC-type AAA domain-containing protein</fullName>
    </recommendedName>
</protein>
<gene>
    <name evidence="3" type="ORF">AN936_23595</name>
</gene>
<name>A0A0N9V4B9_SPHMC</name>
<evidence type="ECO:0000259" key="2">
    <source>
        <dbReference type="Pfam" id="PF13476"/>
    </source>
</evidence>
<keyword evidence="1" id="KW-0175">Coiled coil</keyword>
<dbReference type="GO" id="GO:0016887">
    <property type="term" value="F:ATP hydrolysis activity"/>
    <property type="evidence" value="ECO:0007669"/>
    <property type="project" value="InterPro"/>
</dbReference>